<proteinExistence type="predicted"/>
<feature type="transmembrane region" description="Helical" evidence="7">
    <location>
        <begin position="378"/>
        <end position="398"/>
    </location>
</feature>
<comment type="caution">
    <text evidence="9">The sequence shown here is derived from an EMBL/GenBank/DDBJ whole genome shotgun (WGS) entry which is preliminary data.</text>
</comment>
<keyword evidence="4 7" id="KW-0812">Transmembrane</keyword>
<reference evidence="10" key="1">
    <citation type="journal article" date="2019" name="Int. J. Syst. Evol. Microbiol.">
        <title>The Global Catalogue of Microorganisms (GCM) 10K type strain sequencing project: providing services to taxonomists for standard genome sequencing and annotation.</title>
        <authorList>
            <consortium name="The Broad Institute Genomics Platform"/>
            <consortium name="The Broad Institute Genome Sequencing Center for Infectious Disease"/>
            <person name="Wu L."/>
            <person name="Ma J."/>
        </authorList>
    </citation>
    <scope>NUCLEOTIDE SEQUENCE [LARGE SCALE GENOMIC DNA]</scope>
    <source>
        <strain evidence="10">JCM 17804</strain>
    </source>
</reference>
<keyword evidence="2" id="KW-0813">Transport</keyword>
<evidence type="ECO:0000256" key="2">
    <source>
        <dbReference type="ARBA" id="ARBA00022448"/>
    </source>
</evidence>
<keyword evidence="5 7" id="KW-1133">Transmembrane helix</keyword>
<sequence length="404" mass="41973">MLSGSTPHPPITAGWPQTRLGHGRALWLKASLLVSFLAASTAPSPLYALYRDAWGFSALTLTVIFASYAFALLGALLVFGRLSDHLGRRDVVLGALVLEFAATLLFWRADSVAWLLSARVLQGIATGIATGALSAGLLDLHRERGPLVNGVAPMVGMAAGAFGTSLLVQFGPEPTRLVFDLLMLVFALQIAAALYLPETVARRPGAWRSLRPQLAIPARARAMLWQVLPVNTAQWALAGFYLSLGPTLARIVTGSDAPMVGGLLITATVLSSAITLLAVRAWPAHRALALGATALTLGLALSLAGILLPSTAAFFVGAAVTGLGFGSAFSGSLRSLASLAEAHERAALMASFYVLSYLAFSVPAIGSGLSAGLFGLRATALGMGALLALMAATALMMMMRRRAG</sequence>
<dbReference type="EMBL" id="BAABGJ010000016">
    <property type="protein sequence ID" value="GAA4340108.1"/>
    <property type="molecule type" value="Genomic_DNA"/>
</dbReference>
<dbReference type="Gene3D" id="1.20.1250.20">
    <property type="entry name" value="MFS general substrate transporter like domains"/>
    <property type="match status" value="1"/>
</dbReference>
<dbReference type="SUPFAM" id="SSF103473">
    <property type="entry name" value="MFS general substrate transporter"/>
    <property type="match status" value="1"/>
</dbReference>
<protein>
    <submittedName>
        <fullName evidence="9">MFS transporter</fullName>
    </submittedName>
</protein>
<gene>
    <name evidence="9" type="ORF">GCM10023165_19840</name>
</gene>
<evidence type="ECO:0000256" key="5">
    <source>
        <dbReference type="ARBA" id="ARBA00022989"/>
    </source>
</evidence>
<feature type="transmembrane region" description="Helical" evidence="7">
    <location>
        <begin position="56"/>
        <end position="79"/>
    </location>
</feature>
<evidence type="ECO:0000256" key="4">
    <source>
        <dbReference type="ARBA" id="ARBA00022692"/>
    </source>
</evidence>
<feature type="transmembrane region" description="Helical" evidence="7">
    <location>
        <begin position="222"/>
        <end position="242"/>
    </location>
</feature>
<keyword evidence="10" id="KW-1185">Reference proteome</keyword>
<feature type="transmembrane region" description="Helical" evidence="7">
    <location>
        <begin position="262"/>
        <end position="281"/>
    </location>
</feature>
<dbReference type="InterPro" id="IPR020846">
    <property type="entry name" value="MFS_dom"/>
</dbReference>
<evidence type="ECO:0000256" key="1">
    <source>
        <dbReference type="ARBA" id="ARBA00004651"/>
    </source>
</evidence>
<feature type="transmembrane region" description="Helical" evidence="7">
    <location>
        <begin position="177"/>
        <end position="201"/>
    </location>
</feature>
<dbReference type="InterPro" id="IPR050171">
    <property type="entry name" value="MFS_Transporters"/>
</dbReference>
<dbReference type="Proteomes" id="UP001500975">
    <property type="component" value="Unassembled WGS sequence"/>
</dbReference>
<keyword evidence="6 7" id="KW-0472">Membrane</keyword>
<feature type="transmembrane region" description="Helical" evidence="7">
    <location>
        <begin position="150"/>
        <end position="171"/>
    </location>
</feature>
<keyword evidence="3" id="KW-1003">Cell membrane</keyword>
<dbReference type="PANTHER" id="PTHR23517">
    <property type="entry name" value="RESISTANCE PROTEIN MDTM, PUTATIVE-RELATED-RELATED"/>
    <property type="match status" value="1"/>
</dbReference>
<feature type="transmembrane region" description="Helical" evidence="7">
    <location>
        <begin position="26"/>
        <end position="50"/>
    </location>
</feature>
<accession>A0ABP8HJA0</accession>
<dbReference type="InterPro" id="IPR011701">
    <property type="entry name" value="MFS"/>
</dbReference>
<feature type="transmembrane region" description="Helical" evidence="7">
    <location>
        <begin position="288"/>
        <end position="308"/>
    </location>
</feature>
<evidence type="ECO:0000259" key="8">
    <source>
        <dbReference type="PROSITE" id="PS50850"/>
    </source>
</evidence>
<evidence type="ECO:0000256" key="6">
    <source>
        <dbReference type="ARBA" id="ARBA00023136"/>
    </source>
</evidence>
<dbReference type="Pfam" id="PF07690">
    <property type="entry name" value="MFS_1"/>
    <property type="match status" value="1"/>
</dbReference>
<feature type="transmembrane region" description="Helical" evidence="7">
    <location>
        <begin position="91"/>
        <end position="108"/>
    </location>
</feature>
<evidence type="ECO:0000256" key="7">
    <source>
        <dbReference type="SAM" id="Phobius"/>
    </source>
</evidence>
<feature type="transmembrane region" description="Helical" evidence="7">
    <location>
        <begin position="120"/>
        <end position="138"/>
    </location>
</feature>
<name>A0ABP8HJA0_9BURK</name>
<dbReference type="InterPro" id="IPR036259">
    <property type="entry name" value="MFS_trans_sf"/>
</dbReference>
<evidence type="ECO:0000313" key="9">
    <source>
        <dbReference type="EMBL" id="GAA4340108.1"/>
    </source>
</evidence>
<evidence type="ECO:0000256" key="3">
    <source>
        <dbReference type="ARBA" id="ARBA00022475"/>
    </source>
</evidence>
<dbReference type="PANTHER" id="PTHR23517:SF13">
    <property type="entry name" value="MAJOR FACILITATOR SUPERFAMILY MFS_1"/>
    <property type="match status" value="1"/>
</dbReference>
<dbReference type="RefSeq" id="WP_345537568.1">
    <property type="nucleotide sequence ID" value="NZ_BAABGJ010000016.1"/>
</dbReference>
<evidence type="ECO:0000313" key="10">
    <source>
        <dbReference type="Proteomes" id="UP001500975"/>
    </source>
</evidence>
<feature type="transmembrane region" description="Helical" evidence="7">
    <location>
        <begin position="314"/>
        <end position="334"/>
    </location>
</feature>
<feature type="transmembrane region" description="Helical" evidence="7">
    <location>
        <begin position="346"/>
        <end position="366"/>
    </location>
</feature>
<organism evidence="9 10">
    <name type="scientific">Variovorax defluvii</name>
    <dbReference type="NCBI Taxonomy" id="913761"/>
    <lineage>
        <taxon>Bacteria</taxon>
        <taxon>Pseudomonadati</taxon>
        <taxon>Pseudomonadota</taxon>
        <taxon>Betaproteobacteria</taxon>
        <taxon>Burkholderiales</taxon>
        <taxon>Comamonadaceae</taxon>
        <taxon>Variovorax</taxon>
    </lineage>
</organism>
<comment type="subcellular location">
    <subcellularLocation>
        <location evidence="1">Cell membrane</location>
        <topology evidence="1">Multi-pass membrane protein</topology>
    </subcellularLocation>
</comment>
<feature type="domain" description="Major facilitator superfamily (MFS) profile" evidence="8">
    <location>
        <begin position="24"/>
        <end position="404"/>
    </location>
</feature>
<dbReference type="PROSITE" id="PS50850">
    <property type="entry name" value="MFS"/>
    <property type="match status" value="1"/>
</dbReference>